<protein>
    <submittedName>
        <fullName evidence="1">Uncharacterized protein</fullName>
    </submittedName>
</protein>
<name>A0A2I1HD39_9GLOM</name>
<comment type="caution">
    <text evidence="1">The sequence shown here is derived from an EMBL/GenBank/DDBJ whole genome shotgun (WGS) entry which is preliminary data.</text>
</comment>
<organism evidence="1 2">
    <name type="scientific">Rhizophagus irregularis</name>
    <dbReference type="NCBI Taxonomy" id="588596"/>
    <lineage>
        <taxon>Eukaryota</taxon>
        <taxon>Fungi</taxon>
        <taxon>Fungi incertae sedis</taxon>
        <taxon>Mucoromycota</taxon>
        <taxon>Glomeromycotina</taxon>
        <taxon>Glomeromycetes</taxon>
        <taxon>Glomerales</taxon>
        <taxon>Glomeraceae</taxon>
        <taxon>Rhizophagus</taxon>
    </lineage>
</organism>
<reference evidence="1 2" key="1">
    <citation type="submission" date="2015-10" db="EMBL/GenBank/DDBJ databases">
        <title>Genome analyses suggest a sexual origin of heterokaryosis in a supposedly ancient asexual fungus.</title>
        <authorList>
            <person name="Ropars J."/>
            <person name="Sedzielewska K."/>
            <person name="Noel J."/>
            <person name="Charron P."/>
            <person name="Farinelli L."/>
            <person name="Marton T."/>
            <person name="Kruger M."/>
            <person name="Pelin A."/>
            <person name="Brachmann A."/>
            <person name="Corradi N."/>
        </authorList>
    </citation>
    <scope>NUCLEOTIDE SEQUENCE [LARGE SCALE GENOMIC DNA]</scope>
    <source>
        <strain evidence="1 2">A4</strain>
    </source>
</reference>
<accession>A0A2I1HD39</accession>
<evidence type="ECO:0000313" key="2">
    <source>
        <dbReference type="Proteomes" id="UP000234323"/>
    </source>
</evidence>
<feature type="non-terminal residue" evidence="1">
    <location>
        <position position="1"/>
    </location>
</feature>
<sequence>IQNVFNNEVKYERIIQMQNTLSRQNLDDVPSKFFGSINNICKDFLTPQILAATQNQMKQSFFYEAYLID</sequence>
<evidence type="ECO:0000313" key="1">
    <source>
        <dbReference type="EMBL" id="PKY56803.1"/>
    </source>
</evidence>
<dbReference type="EMBL" id="LLXI01002309">
    <property type="protein sequence ID" value="PKY56803.1"/>
    <property type="molecule type" value="Genomic_DNA"/>
</dbReference>
<gene>
    <name evidence="1" type="ORF">RhiirA4_477361</name>
</gene>
<keyword evidence="2" id="KW-1185">Reference proteome</keyword>
<proteinExistence type="predicted"/>
<dbReference type="Proteomes" id="UP000234323">
    <property type="component" value="Unassembled WGS sequence"/>
</dbReference>
<dbReference type="AlphaFoldDB" id="A0A2I1HD39"/>